<dbReference type="InterPro" id="IPR041616">
    <property type="entry name" value="PheRS_beta_core"/>
</dbReference>
<dbReference type="InterPro" id="IPR020825">
    <property type="entry name" value="Phe-tRNA_synthase-like_B3/B4"/>
</dbReference>
<keyword evidence="4 15" id="KW-0820">tRNA-binding</keyword>
<dbReference type="InterPro" id="IPR005147">
    <property type="entry name" value="tRNA_synthase_B5-dom"/>
</dbReference>
<dbReference type="EC" id="6.1.1.20" evidence="14"/>
<keyword evidence="11 14" id="KW-0648">Protein biosynthesis</keyword>
<keyword evidence="9 14" id="KW-0460">Magnesium</keyword>
<dbReference type="GO" id="GO:0006432">
    <property type="term" value="P:phenylalanyl-tRNA aminoacylation"/>
    <property type="evidence" value="ECO:0007669"/>
    <property type="project" value="UniProtKB-UniRule"/>
</dbReference>
<dbReference type="SMART" id="SM00873">
    <property type="entry name" value="B3_4"/>
    <property type="match status" value="1"/>
</dbReference>
<dbReference type="InterPro" id="IPR012340">
    <property type="entry name" value="NA-bd_OB-fold"/>
</dbReference>
<dbReference type="PANTHER" id="PTHR10947:SF0">
    <property type="entry name" value="PHENYLALANINE--TRNA LIGASE BETA SUBUNIT"/>
    <property type="match status" value="1"/>
</dbReference>
<reference evidence="18 19" key="1">
    <citation type="submission" date="2019-06" db="EMBL/GenBank/DDBJ databases">
        <title>Mycoplasma falconis type strain whole genome sequence.</title>
        <authorList>
            <person name="Spergser J."/>
        </authorList>
    </citation>
    <scope>NUCLEOTIDE SEQUENCE [LARGE SCALE GENOMIC DNA]</scope>
    <source>
        <strain evidence="18 19">ATCC 51372</strain>
    </source>
</reference>
<comment type="subcellular location">
    <subcellularLocation>
        <location evidence="1 14">Cytoplasm</location>
    </subcellularLocation>
</comment>
<dbReference type="Gene3D" id="3.30.930.10">
    <property type="entry name" value="Bira Bifunctional Protein, Domain 2"/>
    <property type="match status" value="1"/>
</dbReference>
<evidence type="ECO:0000256" key="4">
    <source>
        <dbReference type="ARBA" id="ARBA00022555"/>
    </source>
</evidence>
<evidence type="ECO:0000256" key="5">
    <source>
        <dbReference type="ARBA" id="ARBA00022598"/>
    </source>
</evidence>
<dbReference type="PROSITE" id="PS50886">
    <property type="entry name" value="TRBD"/>
    <property type="match status" value="1"/>
</dbReference>
<dbReference type="InterPro" id="IPR009061">
    <property type="entry name" value="DNA-bd_dom_put_sf"/>
</dbReference>
<evidence type="ECO:0000256" key="15">
    <source>
        <dbReference type="PROSITE-ProRule" id="PRU00209"/>
    </source>
</evidence>
<protein>
    <recommendedName>
        <fullName evidence="14">Phenylalanine--tRNA ligase beta subunit</fullName>
        <ecNumber evidence="14">6.1.1.20</ecNumber>
    </recommendedName>
    <alternativeName>
        <fullName evidence="14">Phenylalanyl-tRNA synthetase beta subunit</fullName>
        <shortName evidence="14">PheRS</shortName>
    </alternativeName>
</protein>
<dbReference type="SMART" id="SM00874">
    <property type="entry name" value="B5"/>
    <property type="match status" value="1"/>
</dbReference>
<dbReference type="NCBIfam" id="NF001882">
    <property type="entry name" value="PRK00629.5-4"/>
    <property type="match status" value="1"/>
</dbReference>
<keyword evidence="7 14" id="KW-0547">Nucleotide-binding</keyword>
<keyword evidence="12 14" id="KW-0030">Aminoacyl-tRNA synthetase</keyword>
<keyword evidence="14" id="KW-0963">Cytoplasm</keyword>
<dbReference type="Pfam" id="PF17759">
    <property type="entry name" value="tRNA_synthFbeta"/>
    <property type="match status" value="1"/>
</dbReference>
<dbReference type="Pfam" id="PF03483">
    <property type="entry name" value="B3_4"/>
    <property type="match status" value="1"/>
</dbReference>
<evidence type="ECO:0000256" key="1">
    <source>
        <dbReference type="ARBA" id="ARBA00004496"/>
    </source>
</evidence>
<feature type="domain" description="B5" evidence="17">
    <location>
        <begin position="387"/>
        <end position="464"/>
    </location>
</feature>
<dbReference type="SUPFAM" id="SSF55681">
    <property type="entry name" value="Class II aaRS and biotin synthetases"/>
    <property type="match status" value="1"/>
</dbReference>
<feature type="domain" description="TRNA-binding" evidence="16">
    <location>
        <begin position="38"/>
        <end position="152"/>
    </location>
</feature>
<keyword evidence="19" id="KW-1185">Reference proteome</keyword>
<dbReference type="RefSeq" id="WP_140781478.1">
    <property type="nucleotide sequence ID" value="NZ_VFSS01000009.1"/>
</dbReference>
<evidence type="ECO:0000256" key="10">
    <source>
        <dbReference type="ARBA" id="ARBA00022884"/>
    </source>
</evidence>
<proteinExistence type="inferred from homology"/>
<organism evidence="18 19">
    <name type="scientific">[Mycoplasma] falconis</name>
    <dbReference type="NCBI Taxonomy" id="92403"/>
    <lineage>
        <taxon>Bacteria</taxon>
        <taxon>Bacillati</taxon>
        <taxon>Mycoplasmatota</taxon>
        <taxon>Mycoplasmoidales</taxon>
        <taxon>Metamycoplasmataceae</taxon>
        <taxon>Metamycoplasma</taxon>
    </lineage>
</organism>
<sequence>MIFSYKQLCRLAHINVPVEEVVKAINSIGFEVEEYKKFSDVEGIKFCHVLKAYKNPNADRLTVCEIEFGNGEKSVIQTTATNMADDQYVMAFVPGARSGKMVFAPRTMQGIVSNGMFVGLGELGFNVDVLPEEDKDGIFQVGPIDLNLDPIDYFDLDDYLIDVSILSNRADANCYLIFARELAAYFNSYVDELSKAKPNLLSDIKITSLKETNAFTLIETKNDNLGLSKKEQMLLWKHDIKTFNNAVDLTNWVLLFAGVPCHVYDKDEMKSNEFSTDLSSDKVNILGNKEVQLDNNLVVKNGEDIVSVAATIGLENKQFNSKSLTAIFELASFNLKEVRRSAKQVKLNTNSSNRASKEISNGELLMAYDFLASYLNNYSEQINAPKQAKKSILIDYKYLVKYAGFSINKTKRFNEVIKKLEILGFKFKKDLSSVSFPTYRYDLKNMQDFVEEVFRFYGYDKFPSKAPKITRLINTENIEPKFNLIMSNKGYFNVRTYTLIKPEDNIFNPFNLQEKLNANDSKNYDHSQIRHSLISSLANVLIHNQKQGMTNGSYFEIGMINDQMNVLGLTSTIKSFEQIKANLVSLTNKQLEFKKSETAEFHPNVSTDIYIDGEKVGYIAKINPKILNIDAIFAEILLDKLTNKPVQYKDYKHAPLKSRDVTFTLSKFESIDDKIQAINKLKGIYQVNVIDVYQKDEDTKNVTVSVILEEWATKKFDQDFNK</sequence>
<feature type="binding site" evidence="14">
    <location>
        <position position="451"/>
    </location>
    <ligand>
        <name>Mg(2+)</name>
        <dbReference type="ChEBI" id="CHEBI:18420"/>
        <note>shared with alpha subunit</note>
    </ligand>
</feature>
<feature type="binding site" evidence="14">
    <location>
        <position position="442"/>
    </location>
    <ligand>
        <name>Mg(2+)</name>
        <dbReference type="ChEBI" id="CHEBI:18420"/>
        <note>shared with alpha subunit</note>
    </ligand>
</feature>
<dbReference type="PANTHER" id="PTHR10947">
    <property type="entry name" value="PHENYLALANYL-TRNA SYNTHETASE BETA CHAIN AND LEUCINE-RICH REPEAT-CONTAINING PROTEIN 47"/>
    <property type="match status" value="1"/>
</dbReference>
<evidence type="ECO:0000259" key="16">
    <source>
        <dbReference type="PROSITE" id="PS50886"/>
    </source>
</evidence>
<dbReference type="SUPFAM" id="SSF50249">
    <property type="entry name" value="Nucleic acid-binding proteins"/>
    <property type="match status" value="1"/>
</dbReference>
<evidence type="ECO:0000256" key="12">
    <source>
        <dbReference type="ARBA" id="ARBA00023146"/>
    </source>
</evidence>
<evidence type="ECO:0000313" key="19">
    <source>
        <dbReference type="Proteomes" id="UP000319776"/>
    </source>
</evidence>
<evidence type="ECO:0000256" key="3">
    <source>
        <dbReference type="ARBA" id="ARBA00011209"/>
    </source>
</evidence>
<dbReference type="InterPro" id="IPR045864">
    <property type="entry name" value="aa-tRNA-synth_II/BPL/LPL"/>
</dbReference>
<comment type="cofactor">
    <cofactor evidence="14">
        <name>Mg(2+)</name>
        <dbReference type="ChEBI" id="CHEBI:18420"/>
    </cofactor>
    <text evidence="14">Binds 2 magnesium ions per tetramer.</text>
</comment>
<dbReference type="Gene3D" id="3.30.56.10">
    <property type="match status" value="2"/>
</dbReference>
<evidence type="ECO:0000256" key="9">
    <source>
        <dbReference type="ARBA" id="ARBA00022842"/>
    </source>
</evidence>
<dbReference type="GO" id="GO:0000049">
    <property type="term" value="F:tRNA binding"/>
    <property type="evidence" value="ECO:0007669"/>
    <property type="project" value="UniProtKB-UniRule"/>
</dbReference>
<dbReference type="Pfam" id="PF01588">
    <property type="entry name" value="tRNA_bind"/>
    <property type="match status" value="1"/>
</dbReference>
<dbReference type="GO" id="GO:0005524">
    <property type="term" value="F:ATP binding"/>
    <property type="evidence" value="ECO:0007669"/>
    <property type="project" value="UniProtKB-UniRule"/>
</dbReference>
<keyword evidence="10 15" id="KW-0694">RNA-binding</keyword>
<evidence type="ECO:0000256" key="14">
    <source>
        <dbReference type="HAMAP-Rule" id="MF_00283"/>
    </source>
</evidence>
<dbReference type="InterPro" id="IPR004532">
    <property type="entry name" value="Phe-tRNA-ligase_IIc_bsu_bact"/>
</dbReference>
<dbReference type="HAMAP" id="MF_00283">
    <property type="entry name" value="Phe_tRNA_synth_beta1"/>
    <property type="match status" value="1"/>
</dbReference>
<comment type="similarity">
    <text evidence="2 14">Belongs to the phenylalanyl-tRNA synthetase beta subunit family. Type 1 subfamily.</text>
</comment>
<dbReference type="InterPro" id="IPR045060">
    <property type="entry name" value="Phe-tRNA-ligase_IIc_bsu"/>
</dbReference>
<dbReference type="SUPFAM" id="SSF46955">
    <property type="entry name" value="Putative DNA-binding domain"/>
    <property type="match status" value="1"/>
</dbReference>
<dbReference type="EMBL" id="VFSS01000009">
    <property type="protein sequence ID" value="TPE57078.1"/>
    <property type="molecule type" value="Genomic_DNA"/>
</dbReference>
<comment type="catalytic activity">
    <reaction evidence="13 14">
        <text>tRNA(Phe) + L-phenylalanine + ATP = L-phenylalanyl-tRNA(Phe) + AMP + diphosphate + H(+)</text>
        <dbReference type="Rhea" id="RHEA:19413"/>
        <dbReference type="Rhea" id="RHEA-COMP:9668"/>
        <dbReference type="Rhea" id="RHEA-COMP:9699"/>
        <dbReference type="ChEBI" id="CHEBI:15378"/>
        <dbReference type="ChEBI" id="CHEBI:30616"/>
        <dbReference type="ChEBI" id="CHEBI:33019"/>
        <dbReference type="ChEBI" id="CHEBI:58095"/>
        <dbReference type="ChEBI" id="CHEBI:78442"/>
        <dbReference type="ChEBI" id="CHEBI:78531"/>
        <dbReference type="ChEBI" id="CHEBI:456215"/>
        <dbReference type="EC" id="6.1.1.20"/>
    </reaction>
</comment>
<evidence type="ECO:0000313" key="18">
    <source>
        <dbReference type="EMBL" id="TPE57078.1"/>
    </source>
</evidence>
<keyword evidence="6 14" id="KW-0479">Metal-binding</keyword>
<evidence type="ECO:0000256" key="6">
    <source>
        <dbReference type="ARBA" id="ARBA00022723"/>
    </source>
</evidence>
<dbReference type="SUPFAM" id="SSF56037">
    <property type="entry name" value="PheT/TilS domain"/>
    <property type="match status" value="1"/>
</dbReference>
<keyword evidence="8 14" id="KW-0067">ATP-binding</keyword>
<dbReference type="Proteomes" id="UP000319776">
    <property type="component" value="Unassembled WGS sequence"/>
</dbReference>
<dbReference type="GO" id="GO:0004826">
    <property type="term" value="F:phenylalanine-tRNA ligase activity"/>
    <property type="evidence" value="ECO:0007669"/>
    <property type="project" value="UniProtKB-UniRule"/>
</dbReference>
<dbReference type="InterPro" id="IPR005146">
    <property type="entry name" value="B3/B4_tRNA-bd"/>
</dbReference>
<dbReference type="PROSITE" id="PS51483">
    <property type="entry name" value="B5"/>
    <property type="match status" value="1"/>
</dbReference>
<dbReference type="NCBIfam" id="TIGR00472">
    <property type="entry name" value="pheT_bact"/>
    <property type="match status" value="1"/>
</dbReference>
<evidence type="ECO:0000259" key="17">
    <source>
        <dbReference type="PROSITE" id="PS51483"/>
    </source>
</evidence>
<dbReference type="Gene3D" id="3.50.40.10">
    <property type="entry name" value="Phenylalanyl-trna Synthetase, Chain B, domain 3"/>
    <property type="match status" value="1"/>
</dbReference>
<feature type="binding site" evidence="14">
    <location>
        <position position="452"/>
    </location>
    <ligand>
        <name>Mg(2+)</name>
        <dbReference type="ChEBI" id="CHEBI:18420"/>
        <note>shared with alpha subunit</note>
    </ligand>
</feature>
<dbReference type="OrthoDB" id="9805455at2"/>
<dbReference type="Gene3D" id="2.40.50.140">
    <property type="entry name" value="Nucleic acid-binding proteins"/>
    <property type="match status" value="1"/>
</dbReference>
<evidence type="ECO:0000256" key="8">
    <source>
        <dbReference type="ARBA" id="ARBA00022840"/>
    </source>
</evidence>
<dbReference type="GO" id="GO:0000287">
    <property type="term" value="F:magnesium ion binding"/>
    <property type="evidence" value="ECO:0007669"/>
    <property type="project" value="UniProtKB-UniRule"/>
</dbReference>
<accession>A0A501X930</accession>
<feature type="binding site" evidence="14">
    <location>
        <position position="448"/>
    </location>
    <ligand>
        <name>Mg(2+)</name>
        <dbReference type="ChEBI" id="CHEBI:18420"/>
        <note>shared with alpha subunit</note>
    </ligand>
</feature>
<dbReference type="Pfam" id="PF03484">
    <property type="entry name" value="B5"/>
    <property type="match status" value="1"/>
</dbReference>
<dbReference type="InterPro" id="IPR002547">
    <property type="entry name" value="tRNA-bd_dom"/>
</dbReference>
<evidence type="ECO:0000256" key="13">
    <source>
        <dbReference type="ARBA" id="ARBA00049255"/>
    </source>
</evidence>
<evidence type="ECO:0000256" key="11">
    <source>
        <dbReference type="ARBA" id="ARBA00022917"/>
    </source>
</evidence>
<name>A0A501X930_9BACT</name>
<dbReference type="AlphaFoldDB" id="A0A501X930"/>
<gene>
    <name evidence="14" type="primary">pheT</name>
    <name evidence="18" type="ORF">FJO69_02480</name>
</gene>
<evidence type="ECO:0000256" key="7">
    <source>
        <dbReference type="ARBA" id="ARBA00022741"/>
    </source>
</evidence>
<comment type="caution">
    <text evidence="18">The sequence shown here is derived from an EMBL/GenBank/DDBJ whole genome shotgun (WGS) entry which is preliminary data.</text>
</comment>
<comment type="subunit">
    <text evidence="3 14">Tetramer of two alpha and two beta subunits.</text>
</comment>
<evidence type="ECO:0000256" key="2">
    <source>
        <dbReference type="ARBA" id="ARBA00008653"/>
    </source>
</evidence>
<dbReference type="GO" id="GO:0009328">
    <property type="term" value="C:phenylalanine-tRNA ligase complex"/>
    <property type="evidence" value="ECO:0007669"/>
    <property type="project" value="TreeGrafter"/>
</dbReference>
<keyword evidence="5 14" id="KW-0436">Ligase</keyword>